<dbReference type="GO" id="GO:0004040">
    <property type="term" value="F:amidase activity"/>
    <property type="evidence" value="ECO:0007669"/>
    <property type="project" value="UniProtKB-EC"/>
</dbReference>
<dbReference type="PANTHER" id="PTHR11895:SF151">
    <property type="entry name" value="GLUTAMYL-TRNA(GLN) AMIDOTRANSFERASE SUBUNIT A"/>
    <property type="match status" value="1"/>
</dbReference>
<accession>A0A7Y9LKS8</accession>
<evidence type="ECO:0000313" key="3">
    <source>
        <dbReference type="Proteomes" id="UP000542125"/>
    </source>
</evidence>
<feature type="domain" description="Amidase" evidence="1">
    <location>
        <begin position="27"/>
        <end position="419"/>
    </location>
</feature>
<dbReference type="EC" id="3.5.1.4" evidence="2"/>
<dbReference type="Gene3D" id="3.90.1300.10">
    <property type="entry name" value="Amidase signature (AS) domain"/>
    <property type="match status" value="1"/>
</dbReference>
<dbReference type="InterPro" id="IPR023631">
    <property type="entry name" value="Amidase_dom"/>
</dbReference>
<dbReference type="AlphaFoldDB" id="A0A7Y9LKS8"/>
<protein>
    <submittedName>
        <fullName evidence="2">Amidase</fullName>
        <ecNumber evidence="2">3.5.1.4</ecNumber>
    </submittedName>
</protein>
<reference evidence="2 3" key="1">
    <citation type="submission" date="2020-07" db="EMBL/GenBank/DDBJ databases">
        <title>Genomic Encyclopedia of Type Strains, Phase IV (KMG-V): Genome sequencing to study the core and pangenomes of soil and plant-associated prokaryotes.</title>
        <authorList>
            <person name="Whitman W."/>
        </authorList>
    </citation>
    <scope>NUCLEOTIDE SEQUENCE [LARGE SCALE GENOMIC DNA]</scope>
    <source>
        <strain evidence="2 3">SAS40</strain>
    </source>
</reference>
<gene>
    <name evidence="2" type="ORF">FHW18_001083</name>
</gene>
<comment type="caution">
    <text evidence="2">The sequence shown here is derived from an EMBL/GenBank/DDBJ whole genome shotgun (WGS) entry which is preliminary data.</text>
</comment>
<sequence>MPTPANHLTATDAAALMREGRLTASDLAEACLARIAEREPERKAWAHVSPNQVRAQAAACDANPSSGLLHGIPIGVKDVLDTRDMPTQMGSPIYAGHQPPADAAIVSLLRAAGAVILGKTVTAEFAGMAPAPTTNPLALHRTPGGSSSGSAAAVADLMVPISLGTQTGGSVLRPASYCGVVGFKPSYGRINRAGTKFAAESLDTLGWMARSVQDIALVDAALTGNDAPLSASTATPVSTLRIGVCQTYLWDAKALPETRQALQTAVEALEAAGVTVTPVALPERFGHLSVVRETLNDYERARGLASEWTHHRDRISPQLSASIERGWRIPHADLLAAQRYAEDRRRDFDDLMDDWDVLLVPCVNGEAPEGLHYAGDPSLQALWTLLHTPALGLPTHRGPNGMPVSIQLVTARHRDAELLKAGDAIWRTVLQFSPRP</sequence>
<dbReference type="SUPFAM" id="SSF75304">
    <property type="entry name" value="Amidase signature (AS) enzymes"/>
    <property type="match status" value="1"/>
</dbReference>
<keyword evidence="2" id="KW-0378">Hydrolase</keyword>
<organism evidence="2 3">
    <name type="scientific">Pigmentiphaga litoralis</name>
    <dbReference type="NCBI Taxonomy" id="516702"/>
    <lineage>
        <taxon>Bacteria</taxon>
        <taxon>Pseudomonadati</taxon>
        <taxon>Pseudomonadota</taxon>
        <taxon>Betaproteobacteria</taxon>
        <taxon>Burkholderiales</taxon>
        <taxon>Alcaligenaceae</taxon>
        <taxon>Pigmentiphaga</taxon>
    </lineage>
</organism>
<dbReference type="Pfam" id="PF01425">
    <property type="entry name" value="Amidase"/>
    <property type="match status" value="1"/>
</dbReference>
<dbReference type="RefSeq" id="WP_179584114.1">
    <property type="nucleotide sequence ID" value="NZ_JACBYR010000001.1"/>
</dbReference>
<dbReference type="InterPro" id="IPR000120">
    <property type="entry name" value="Amidase"/>
</dbReference>
<dbReference type="InterPro" id="IPR036928">
    <property type="entry name" value="AS_sf"/>
</dbReference>
<keyword evidence="3" id="KW-1185">Reference proteome</keyword>
<evidence type="ECO:0000259" key="1">
    <source>
        <dbReference type="Pfam" id="PF01425"/>
    </source>
</evidence>
<dbReference type="Proteomes" id="UP000542125">
    <property type="component" value="Unassembled WGS sequence"/>
</dbReference>
<name>A0A7Y9LKS8_9BURK</name>
<dbReference type="EMBL" id="JACBYR010000001">
    <property type="protein sequence ID" value="NYE81812.1"/>
    <property type="molecule type" value="Genomic_DNA"/>
</dbReference>
<dbReference type="PANTHER" id="PTHR11895">
    <property type="entry name" value="TRANSAMIDASE"/>
    <property type="match status" value="1"/>
</dbReference>
<evidence type="ECO:0000313" key="2">
    <source>
        <dbReference type="EMBL" id="NYE81812.1"/>
    </source>
</evidence>
<proteinExistence type="predicted"/>